<keyword evidence="2" id="KW-0812">Transmembrane</keyword>
<dbReference type="Proteomes" id="UP001153365">
    <property type="component" value="Unassembled WGS sequence"/>
</dbReference>
<evidence type="ECO:0000313" key="4">
    <source>
        <dbReference type="Proteomes" id="UP001153365"/>
    </source>
</evidence>
<keyword evidence="2" id="KW-0472">Membrane</keyword>
<keyword evidence="2" id="KW-1133">Transmembrane helix</keyword>
<name>A0AAV0BI50_PHAPC</name>
<comment type="caution">
    <text evidence="3">The sequence shown here is derived from an EMBL/GenBank/DDBJ whole genome shotgun (WGS) entry which is preliminary data.</text>
</comment>
<feature type="compositionally biased region" description="Basic and acidic residues" evidence="1">
    <location>
        <begin position="1"/>
        <end position="11"/>
    </location>
</feature>
<feature type="region of interest" description="Disordered" evidence="1">
    <location>
        <begin position="165"/>
        <end position="185"/>
    </location>
</feature>
<evidence type="ECO:0000313" key="3">
    <source>
        <dbReference type="EMBL" id="CAH7686121.1"/>
    </source>
</evidence>
<proteinExistence type="predicted"/>
<reference evidence="3" key="1">
    <citation type="submission" date="2022-06" db="EMBL/GenBank/DDBJ databases">
        <authorList>
            <consortium name="SYNGENTA / RWTH Aachen University"/>
        </authorList>
    </citation>
    <scope>NUCLEOTIDE SEQUENCE</scope>
</reference>
<gene>
    <name evidence="3" type="ORF">PPACK8108_LOCUS20730</name>
</gene>
<feature type="transmembrane region" description="Helical" evidence="2">
    <location>
        <begin position="277"/>
        <end position="294"/>
    </location>
</feature>
<feature type="compositionally biased region" description="Acidic residues" evidence="1">
    <location>
        <begin position="124"/>
        <end position="137"/>
    </location>
</feature>
<protein>
    <submittedName>
        <fullName evidence="3">Expressed protein</fullName>
    </submittedName>
</protein>
<feature type="region of interest" description="Disordered" evidence="1">
    <location>
        <begin position="1"/>
        <end position="139"/>
    </location>
</feature>
<organism evidence="3 4">
    <name type="scientific">Phakopsora pachyrhizi</name>
    <name type="common">Asian soybean rust disease fungus</name>
    <dbReference type="NCBI Taxonomy" id="170000"/>
    <lineage>
        <taxon>Eukaryota</taxon>
        <taxon>Fungi</taxon>
        <taxon>Dikarya</taxon>
        <taxon>Basidiomycota</taxon>
        <taxon>Pucciniomycotina</taxon>
        <taxon>Pucciniomycetes</taxon>
        <taxon>Pucciniales</taxon>
        <taxon>Phakopsoraceae</taxon>
        <taxon>Phakopsora</taxon>
    </lineage>
</organism>
<evidence type="ECO:0000256" key="1">
    <source>
        <dbReference type="SAM" id="MobiDB-lite"/>
    </source>
</evidence>
<evidence type="ECO:0000256" key="2">
    <source>
        <dbReference type="SAM" id="Phobius"/>
    </source>
</evidence>
<feature type="transmembrane region" description="Helical" evidence="2">
    <location>
        <begin position="306"/>
        <end position="330"/>
    </location>
</feature>
<keyword evidence="4" id="KW-1185">Reference proteome</keyword>
<dbReference type="EMBL" id="CALTRL010005774">
    <property type="protein sequence ID" value="CAH7686121.1"/>
    <property type="molecule type" value="Genomic_DNA"/>
</dbReference>
<dbReference type="AlphaFoldDB" id="A0AAV0BI50"/>
<sequence>MPKRLRDEKSKAKTSTTSSHIKFDDSEDLALLNSSGGDIGRVQEDEASKSSASSSSSDSDDGPEIMSTAASKRKVLEKESSVMSFKKASALARKKANRERDAKLKQSSMIRRFKIKSINSQESSESESESESESDSEQIDKAEFSLGRANKNYLDPQLFASASQALAQSRKASQEREHQSRINSAKTVIRKKKLLEPQDCQEIGNNTTVAILSQSDHLAPSSRPTSASNFARNRLYTKANKMAISLPKATIEAKSAMGTRRSPFSSMGQLRKTRPDFFFFFVCMFYVQVGHLFLTSSNEKFHLYPVHLRVIRIDLAEILKIVFCIILYIMSKKKTLH</sequence>
<accession>A0AAV0BI50</accession>